<evidence type="ECO:0000313" key="3">
    <source>
        <dbReference type="Proteomes" id="UP000254060"/>
    </source>
</evidence>
<dbReference type="EMBL" id="UGGP01000001">
    <property type="protein sequence ID" value="STO08523.1"/>
    <property type="molecule type" value="Genomic_DNA"/>
</dbReference>
<organism evidence="2 3">
    <name type="scientific">Exiguobacterium aurantiacum</name>
    <dbReference type="NCBI Taxonomy" id="33987"/>
    <lineage>
        <taxon>Bacteria</taxon>
        <taxon>Bacillati</taxon>
        <taxon>Bacillota</taxon>
        <taxon>Bacilli</taxon>
        <taxon>Bacillales</taxon>
        <taxon>Bacillales Family XII. Incertae Sedis</taxon>
        <taxon>Exiguobacterium</taxon>
    </lineage>
</organism>
<dbReference type="AlphaFoldDB" id="A0A377FW35"/>
<reference evidence="2 3" key="1">
    <citation type="submission" date="2018-06" db="EMBL/GenBank/DDBJ databases">
        <authorList>
            <consortium name="Pathogen Informatics"/>
            <person name="Doyle S."/>
        </authorList>
    </citation>
    <scope>NUCLEOTIDE SEQUENCE [LARGE SCALE GENOMIC DNA]</scope>
    <source>
        <strain evidence="2 3">NCTC13163</strain>
    </source>
</reference>
<dbReference type="STRING" id="1397694.GCA_000702585_02389"/>
<evidence type="ECO:0000313" key="2">
    <source>
        <dbReference type="EMBL" id="STO08523.1"/>
    </source>
</evidence>
<accession>A0A377FW35</accession>
<evidence type="ECO:0000259" key="1">
    <source>
        <dbReference type="Pfam" id="PF13349"/>
    </source>
</evidence>
<dbReference type="InterPro" id="IPR025164">
    <property type="entry name" value="Toastrack_DUF4097"/>
</dbReference>
<dbReference type="Proteomes" id="UP000254060">
    <property type="component" value="Unassembled WGS sequence"/>
</dbReference>
<dbReference type="Pfam" id="PF13349">
    <property type="entry name" value="DUF4097"/>
    <property type="match status" value="1"/>
</dbReference>
<name>A0A377FW35_9BACL</name>
<protein>
    <recommendedName>
        <fullName evidence="1">DUF4097 domain-containing protein</fullName>
    </recommendedName>
</protein>
<dbReference type="OrthoDB" id="2350998at2"/>
<dbReference type="RefSeq" id="WP_024370050.1">
    <property type="nucleotide sequence ID" value="NZ_UGGP01000001.1"/>
</dbReference>
<gene>
    <name evidence="2" type="ORF">NCTC13163_01895</name>
</gene>
<sequence>MAYSRMKGKSWKARFQDIPKHRKITFGLVFLALPVLFFVNLFVFSDVLALGDKYEDRYQMKKLRLETAHGNVEFVRSTNEKVQIEVLQTNSKERTVKVKAVGDTISVVERFGRFSQFGSRPSESPSRYKIRVALPSSMTSIDVTAEQVTGQGLIAKSIVLDANAVNLTKVESDRLRVETRSDVTLETVRVVQADIRSYREASVRDIVVNQALTVQTEAGALTFEPRHATGQVNVNTGGSVTAADRYNEIGGGVYQLSNSNRPTIHLIAETGKVELK</sequence>
<feature type="domain" description="DUF4097" evidence="1">
    <location>
        <begin position="61"/>
        <end position="236"/>
    </location>
</feature>
<proteinExistence type="predicted"/>